<dbReference type="InterPro" id="IPR050823">
    <property type="entry name" value="Plant_Ser_Thr_Prot_Kinase"/>
</dbReference>
<dbReference type="InterPro" id="IPR011009">
    <property type="entry name" value="Kinase-like_dom_sf"/>
</dbReference>
<dbReference type="PANTHER" id="PTHR45621">
    <property type="entry name" value="OS01G0588500 PROTEIN-RELATED"/>
    <property type="match status" value="1"/>
</dbReference>
<feature type="domain" description="Protein kinase" evidence="2">
    <location>
        <begin position="1"/>
        <end position="146"/>
    </location>
</feature>
<dbReference type="GO" id="GO:0004672">
    <property type="term" value="F:protein kinase activity"/>
    <property type="evidence" value="ECO:0007669"/>
    <property type="project" value="InterPro"/>
</dbReference>
<protein>
    <submittedName>
        <fullName evidence="3">Protein kinase superfamily protein</fullName>
    </submittedName>
</protein>
<dbReference type="EMBL" id="PKPP01001861">
    <property type="protein sequence ID" value="PWA79402.1"/>
    <property type="molecule type" value="Genomic_DNA"/>
</dbReference>
<evidence type="ECO:0000256" key="1">
    <source>
        <dbReference type="SAM" id="MobiDB-lite"/>
    </source>
</evidence>
<sequence length="173" mass="19719">MLLDHNFNAKLSDFGHAREGPQGDRTQVSTMPVGTYGYATPEYVETGHLKSNTDLYSFGFVLYEILTGRKAIDRNLPQSEQKLLERVKQFPADSKRFRVIMEPRLNNQYSVEAVRKIAKLADTCLRKNPDDRLAMSRIVDVLREAIRESKHVNNSQFGSPLPEPSTRRMVHAA</sequence>
<feature type="region of interest" description="Disordered" evidence="1">
    <location>
        <begin position="152"/>
        <end position="173"/>
    </location>
</feature>
<dbReference type="OrthoDB" id="4062651at2759"/>
<comment type="caution">
    <text evidence="3">The sequence shown here is derived from an EMBL/GenBank/DDBJ whole genome shotgun (WGS) entry which is preliminary data.</text>
</comment>
<dbReference type="Proteomes" id="UP000245207">
    <property type="component" value="Unassembled WGS sequence"/>
</dbReference>
<reference evidence="3 4" key="1">
    <citation type="journal article" date="2018" name="Mol. Plant">
        <title>The genome of Artemisia annua provides insight into the evolution of Asteraceae family and artemisinin biosynthesis.</title>
        <authorList>
            <person name="Shen Q."/>
            <person name="Zhang L."/>
            <person name="Liao Z."/>
            <person name="Wang S."/>
            <person name="Yan T."/>
            <person name="Shi P."/>
            <person name="Liu M."/>
            <person name="Fu X."/>
            <person name="Pan Q."/>
            <person name="Wang Y."/>
            <person name="Lv Z."/>
            <person name="Lu X."/>
            <person name="Zhang F."/>
            <person name="Jiang W."/>
            <person name="Ma Y."/>
            <person name="Chen M."/>
            <person name="Hao X."/>
            <person name="Li L."/>
            <person name="Tang Y."/>
            <person name="Lv G."/>
            <person name="Zhou Y."/>
            <person name="Sun X."/>
            <person name="Brodelius P.E."/>
            <person name="Rose J.K.C."/>
            <person name="Tang K."/>
        </authorList>
    </citation>
    <scope>NUCLEOTIDE SEQUENCE [LARGE SCALE GENOMIC DNA]</scope>
    <source>
        <strain evidence="4">cv. Huhao1</strain>
        <tissue evidence="3">Leaf</tissue>
    </source>
</reference>
<evidence type="ECO:0000313" key="4">
    <source>
        <dbReference type="Proteomes" id="UP000245207"/>
    </source>
</evidence>
<dbReference type="PROSITE" id="PS50011">
    <property type="entry name" value="PROTEIN_KINASE_DOM"/>
    <property type="match status" value="1"/>
</dbReference>
<organism evidence="3 4">
    <name type="scientific">Artemisia annua</name>
    <name type="common">Sweet wormwood</name>
    <dbReference type="NCBI Taxonomy" id="35608"/>
    <lineage>
        <taxon>Eukaryota</taxon>
        <taxon>Viridiplantae</taxon>
        <taxon>Streptophyta</taxon>
        <taxon>Embryophyta</taxon>
        <taxon>Tracheophyta</taxon>
        <taxon>Spermatophyta</taxon>
        <taxon>Magnoliopsida</taxon>
        <taxon>eudicotyledons</taxon>
        <taxon>Gunneridae</taxon>
        <taxon>Pentapetalae</taxon>
        <taxon>asterids</taxon>
        <taxon>campanulids</taxon>
        <taxon>Asterales</taxon>
        <taxon>Asteraceae</taxon>
        <taxon>Asteroideae</taxon>
        <taxon>Anthemideae</taxon>
        <taxon>Artemisiinae</taxon>
        <taxon>Artemisia</taxon>
    </lineage>
</organism>
<evidence type="ECO:0000313" key="3">
    <source>
        <dbReference type="EMBL" id="PWA79402.1"/>
    </source>
</evidence>
<accession>A0A2U1P0W4</accession>
<dbReference type="InterPro" id="IPR000719">
    <property type="entry name" value="Prot_kinase_dom"/>
</dbReference>
<gene>
    <name evidence="3" type="ORF">CTI12_AA113700</name>
</gene>
<dbReference type="GO" id="GO:0005524">
    <property type="term" value="F:ATP binding"/>
    <property type="evidence" value="ECO:0007669"/>
    <property type="project" value="InterPro"/>
</dbReference>
<dbReference type="Gene3D" id="1.10.510.10">
    <property type="entry name" value="Transferase(Phosphotransferase) domain 1"/>
    <property type="match status" value="1"/>
</dbReference>
<dbReference type="SUPFAM" id="SSF56112">
    <property type="entry name" value="Protein kinase-like (PK-like)"/>
    <property type="match status" value="1"/>
</dbReference>
<keyword evidence="4" id="KW-1185">Reference proteome</keyword>
<dbReference type="STRING" id="35608.A0A2U1P0W4"/>
<dbReference type="AlphaFoldDB" id="A0A2U1P0W4"/>
<keyword evidence="3" id="KW-0418">Kinase</keyword>
<name>A0A2U1P0W4_ARTAN</name>
<dbReference type="Pfam" id="PF00069">
    <property type="entry name" value="Pkinase"/>
    <property type="match status" value="1"/>
</dbReference>
<evidence type="ECO:0000259" key="2">
    <source>
        <dbReference type="PROSITE" id="PS50011"/>
    </source>
</evidence>
<keyword evidence="3" id="KW-0808">Transferase</keyword>
<proteinExistence type="predicted"/>